<dbReference type="WBParaSite" id="maker-unitig_24803-snap-gene-0.2-mRNA-1">
    <property type="protein sequence ID" value="maker-unitig_24803-snap-gene-0.2-mRNA-1"/>
    <property type="gene ID" value="maker-unitig_24803-snap-gene-0.2"/>
</dbReference>
<evidence type="ECO:0000313" key="2">
    <source>
        <dbReference type="WBParaSite" id="maker-unitig_24803-snap-gene-0.2-mRNA-1"/>
    </source>
</evidence>
<dbReference type="AlphaFoldDB" id="A0A1I8F9Y4"/>
<dbReference type="Proteomes" id="UP000095280">
    <property type="component" value="Unplaced"/>
</dbReference>
<organism evidence="1 2">
    <name type="scientific">Macrostomum lignano</name>
    <dbReference type="NCBI Taxonomy" id="282301"/>
    <lineage>
        <taxon>Eukaryota</taxon>
        <taxon>Metazoa</taxon>
        <taxon>Spiralia</taxon>
        <taxon>Lophotrochozoa</taxon>
        <taxon>Platyhelminthes</taxon>
        <taxon>Rhabditophora</taxon>
        <taxon>Macrostomorpha</taxon>
        <taxon>Macrostomida</taxon>
        <taxon>Macrostomidae</taxon>
        <taxon>Macrostomum</taxon>
    </lineage>
</organism>
<sequence>PAFNTEATFDDNGRRKRRIRRGYSQRRHGCVRTSAVLNPATAASRCQSAGETTARTLRRRAYMRGLKSVSLTAFAMDNFLRTRSMQIRLLGDAEPPVVEQPTKGRQDPIFHPGLVKDSPTSRQDAILLQLSPLGRACWRQARKKLKLLCPFLDFETKGTC</sequence>
<reference evidence="2" key="1">
    <citation type="submission" date="2016-11" db="UniProtKB">
        <authorList>
            <consortium name="WormBaseParasite"/>
        </authorList>
    </citation>
    <scope>IDENTIFICATION</scope>
</reference>
<evidence type="ECO:0000313" key="1">
    <source>
        <dbReference type="Proteomes" id="UP000095280"/>
    </source>
</evidence>
<accession>A0A1I8F9Y4</accession>
<protein>
    <submittedName>
        <fullName evidence="2">Ribosomal_L18e/L15P domain-containing protein</fullName>
    </submittedName>
</protein>
<keyword evidence="1" id="KW-1185">Reference proteome</keyword>
<proteinExistence type="predicted"/>
<name>A0A1I8F9Y4_9PLAT</name>